<dbReference type="HOGENOM" id="CLU_2107012_0_0_5"/>
<dbReference type="AlphaFoldDB" id="A0A060I790"/>
<reference evidence="1 2" key="1">
    <citation type="submission" date="2013-12" db="EMBL/GenBank/DDBJ databases">
        <title>Complete genome sequence of Rhizobium etli bv. mimosae IE4771.</title>
        <authorList>
            <person name="Bustos P."/>
            <person name="Santamaria R.I."/>
            <person name="Lozano L."/>
            <person name="Ormeno-Orrillo E."/>
            <person name="Rogel M.A."/>
            <person name="Romero D."/>
            <person name="Cevallos M.A."/>
            <person name="Martinez-Romero E."/>
            <person name="Gonzalez V."/>
        </authorList>
    </citation>
    <scope>NUCLEOTIDE SEQUENCE [LARGE SCALE GENOMIC DNA]</scope>
    <source>
        <strain evidence="1 2">IE4771</strain>
    </source>
</reference>
<organism evidence="1 2">
    <name type="scientific">Rhizobium etli bv. mimosae str. IE4771</name>
    <dbReference type="NCBI Taxonomy" id="1432050"/>
    <lineage>
        <taxon>Bacteria</taxon>
        <taxon>Pseudomonadati</taxon>
        <taxon>Pseudomonadota</taxon>
        <taxon>Alphaproteobacteria</taxon>
        <taxon>Hyphomicrobiales</taxon>
        <taxon>Rhizobiaceae</taxon>
        <taxon>Rhizobium/Agrobacterium group</taxon>
        <taxon>Rhizobium</taxon>
    </lineage>
</organism>
<protein>
    <submittedName>
        <fullName evidence="1">Uncharacterized protein</fullName>
    </submittedName>
</protein>
<sequence length="115" mass="12680">MALQHLEALRCFFNSDVRPSCRARPAKLSFFAIAIHGIEKGQTAMSDKLFSTRDEPLASEDLAVCRRVHEALCSGLNIDRSGAEADRLGALIIELYRQGVHDETQLRLLAGGKRG</sequence>
<accession>A0A060I790</accession>
<proteinExistence type="predicted"/>
<name>A0A060I790_RHIET</name>
<evidence type="ECO:0000313" key="2">
    <source>
        <dbReference type="Proteomes" id="UP000027180"/>
    </source>
</evidence>
<dbReference type="Proteomes" id="UP000027180">
    <property type="component" value="Chromosome"/>
</dbReference>
<gene>
    <name evidence="1" type="ORF">IE4771_CH02711</name>
</gene>
<dbReference type="EMBL" id="CP006986">
    <property type="protein sequence ID" value="AIC27810.1"/>
    <property type="molecule type" value="Genomic_DNA"/>
</dbReference>
<dbReference type="KEGG" id="rei:IE4771_CH02711"/>
<evidence type="ECO:0000313" key="1">
    <source>
        <dbReference type="EMBL" id="AIC27810.1"/>
    </source>
</evidence>